<organism evidence="1 2">
    <name type="scientific">Candidatus Blackburnbacteria bacterium RIFCSPHIGHO2_12_FULL_41_13b</name>
    <dbReference type="NCBI Taxonomy" id="1797517"/>
    <lineage>
        <taxon>Bacteria</taxon>
        <taxon>Candidatus Blackburniibacteriota</taxon>
    </lineage>
</organism>
<dbReference type="AlphaFoldDB" id="A0A1G1V9V6"/>
<dbReference type="STRING" id="1797517.A3F61_03730"/>
<dbReference type="Proteomes" id="UP000178272">
    <property type="component" value="Unassembled WGS sequence"/>
</dbReference>
<evidence type="ECO:0000313" key="2">
    <source>
        <dbReference type="Proteomes" id="UP000178272"/>
    </source>
</evidence>
<sequence length="63" mass="6864">MAKTEAPVWPVPVVGYGLPAGDRCAPIRKDNRGPVDVSTPLYVYDPQTNDYVEQFASEPSPSN</sequence>
<gene>
    <name evidence="1" type="ORF">A3F61_03730</name>
</gene>
<name>A0A1G1V9V6_9BACT</name>
<dbReference type="EMBL" id="MHCA01000023">
    <property type="protein sequence ID" value="OGY12248.1"/>
    <property type="molecule type" value="Genomic_DNA"/>
</dbReference>
<accession>A0A1G1V9V6</accession>
<evidence type="ECO:0000313" key="1">
    <source>
        <dbReference type="EMBL" id="OGY12248.1"/>
    </source>
</evidence>
<protein>
    <submittedName>
        <fullName evidence="1">Uncharacterized protein</fullName>
    </submittedName>
</protein>
<proteinExistence type="predicted"/>
<reference evidence="1 2" key="1">
    <citation type="journal article" date="2016" name="Nat. Commun.">
        <title>Thousands of microbial genomes shed light on interconnected biogeochemical processes in an aquifer system.</title>
        <authorList>
            <person name="Anantharaman K."/>
            <person name="Brown C.T."/>
            <person name="Hug L.A."/>
            <person name="Sharon I."/>
            <person name="Castelle C.J."/>
            <person name="Probst A.J."/>
            <person name="Thomas B.C."/>
            <person name="Singh A."/>
            <person name="Wilkins M.J."/>
            <person name="Karaoz U."/>
            <person name="Brodie E.L."/>
            <person name="Williams K.H."/>
            <person name="Hubbard S.S."/>
            <person name="Banfield J.F."/>
        </authorList>
    </citation>
    <scope>NUCLEOTIDE SEQUENCE [LARGE SCALE GENOMIC DNA]</scope>
</reference>
<comment type="caution">
    <text evidence="1">The sequence shown here is derived from an EMBL/GenBank/DDBJ whole genome shotgun (WGS) entry which is preliminary data.</text>
</comment>